<comment type="caution">
    <text evidence="3">The sequence shown here is derived from an EMBL/GenBank/DDBJ whole genome shotgun (WGS) entry which is preliminary data.</text>
</comment>
<name>A0A327K7Q2_9BRAD</name>
<feature type="signal peptide" evidence="2">
    <location>
        <begin position="1"/>
        <end position="24"/>
    </location>
</feature>
<dbReference type="SUPFAM" id="SSF53850">
    <property type="entry name" value="Periplasmic binding protein-like II"/>
    <property type="match status" value="1"/>
</dbReference>
<evidence type="ECO:0000256" key="2">
    <source>
        <dbReference type="SAM" id="SignalP"/>
    </source>
</evidence>
<evidence type="ECO:0000313" key="3">
    <source>
        <dbReference type="EMBL" id="RAI33936.1"/>
    </source>
</evidence>
<evidence type="ECO:0000256" key="1">
    <source>
        <dbReference type="ARBA" id="ARBA00022729"/>
    </source>
</evidence>
<dbReference type="PANTHER" id="PTHR30006:SF24">
    <property type="entry name" value="SLL0237 PROTEIN"/>
    <property type="match status" value="1"/>
</dbReference>
<dbReference type="EMBL" id="NPEU01000333">
    <property type="protein sequence ID" value="RAI33936.1"/>
    <property type="molecule type" value="Genomic_DNA"/>
</dbReference>
<keyword evidence="4" id="KW-1185">Reference proteome</keyword>
<evidence type="ECO:0000313" key="4">
    <source>
        <dbReference type="Proteomes" id="UP000248863"/>
    </source>
</evidence>
<gene>
    <name evidence="3" type="ORF">CH338_21745</name>
</gene>
<reference evidence="3 4" key="1">
    <citation type="submission" date="2017-07" db="EMBL/GenBank/DDBJ databases">
        <title>Draft Genome Sequences of Select Purple Nonsulfur Bacteria.</title>
        <authorList>
            <person name="Lasarre B."/>
            <person name="Mckinlay J.B."/>
        </authorList>
    </citation>
    <scope>NUCLEOTIDE SEQUENCE [LARGE SCALE GENOMIC DNA]</scope>
    <source>
        <strain evidence="3 4">DSM 11907</strain>
    </source>
</reference>
<organism evidence="3 4">
    <name type="scientific">Rhodoplanes elegans</name>
    <dbReference type="NCBI Taxonomy" id="29408"/>
    <lineage>
        <taxon>Bacteria</taxon>
        <taxon>Pseudomonadati</taxon>
        <taxon>Pseudomonadota</taxon>
        <taxon>Alphaproteobacteria</taxon>
        <taxon>Hyphomicrobiales</taxon>
        <taxon>Nitrobacteraceae</taxon>
        <taxon>Rhodoplanes</taxon>
    </lineage>
</organism>
<proteinExistence type="predicted"/>
<dbReference type="Gene3D" id="3.40.190.10">
    <property type="entry name" value="Periplasmic binding protein-like II"/>
    <property type="match status" value="2"/>
</dbReference>
<dbReference type="AlphaFoldDB" id="A0A327K7Q2"/>
<dbReference type="Pfam" id="PF13343">
    <property type="entry name" value="SBP_bac_6"/>
    <property type="match status" value="1"/>
</dbReference>
<dbReference type="OrthoDB" id="305758at2"/>
<keyword evidence="1 2" id="KW-0732">Signal</keyword>
<sequence length="442" mass="47476">MIRLLAVLGLCMAAATTALGPAQAQAPARVTVVTSFSKDVTDPVKKAFEQATPGFTLEVQNRNTNAGVKYIEETRAKNQVDLFWASAPDAFEVLKGKGLLAKHQPKATGIPDKIGAFPINDPEGFYFGFAASGYGIMWNTRYARANKLPDPKEWSDLAKPIYFDHVAIAAPSRSGTTHLTIETVLQGEGWDQGWRTVKEMAGNFRQVTERSFGVPEGVNSGQFGVGIVIDFFGFSAQAAGFPVKFVYPSVTTIVPANVAIVANAPNRAGAEAFIDFLLSDKGQEVLLEPTIRRLPVNPATYAKAPADYPNPFKDPSLGSRVKFDPDVSEKRTAVVDALFDQLITFQLDNLKAATKAIHEAEAALAKKDNAQGRALVKQARDLVAAMPVTAAEAASPEIGGAFTGAKEKGARQAELENRWAGFARDNYASAKAKADEATRLAK</sequence>
<dbReference type="Proteomes" id="UP000248863">
    <property type="component" value="Unassembled WGS sequence"/>
</dbReference>
<feature type="chain" id="PRO_5016361179" evidence="2">
    <location>
        <begin position="25"/>
        <end position="442"/>
    </location>
</feature>
<protein>
    <submittedName>
        <fullName evidence="3">ABC transporter substrate-binding protein</fullName>
    </submittedName>
</protein>
<dbReference type="RefSeq" id="WP_111359196.1">
    <property type="nucleotide sequence ID" value="NZ_NHSK01000097.1"/>
</dbReference>
<dbReference type="PANTHER" id="PTHR30006">
    <property type="entry name" value="THIAMINE-BINDING PERIPLASMIC PROTEIN-RELATED"/>
    <property type="match status" value="1"/>
</dbReference>
<accession>A0A327K7Q2</accession>